<keyword evidence="3" id="KW-0812">Transmembrane</keyword>
<comment type="caution">
    <text evidence="5">The sequence shown here is derived from an EMBL/GenBank/DDBJ whole genome shotgun (WGS) entry which is preliminary data.</text>
</comment>
<dbReference type="PANTHER" id="PTHR10579">
    <property type="entry name" value="CALCIUM-ACTIVATED CHLORIDE CHANNEL REGULATOR"/>
    <property type="match status" value="1"/>
</dbReference>
<feature type="region of interest" description="Disordered" evidence="2">
    <location>
        <begin position="160"/>
        <end position="190"/>
    </location>
</feature>
<dbReference type="AlphaFoldDB" id="A0AAD8WPU2"/>
<evidence type="ECO:0000256" key="1">
    <source>
        <dbReference type="SAM" id="Coils"/>
    </source>
</evidence>
<organism evidence="5 6">
    <name type="scientific">Lolium multiflorum</name>
    <name type="common">Italian ryegrass</name>
    <name type="synonym">Lolium perenne subsp. multiflorum</name>
    <dbReference type="NCBI Taxonomy" id="4521"/>
    <lineage>
        <taxon>Eukaryota</taxon>
        <taxon>Viridiplantae</taxon>
        <taxon>Streptophyta</taxon>
        <taxon>Embryophyta</taxon>
        <taxon>Tracheophyta</taxon>
        <taxon>Spermatophyta</taxon>
        <taxon>Magnoliopsida</taxon>
        <taxon>Liliopsida</taxon>
        <taxon>Poales</taxon>
        <taxon>Poaceae</taxon>
        <taxon>BOP clade</taxon>
        <taxon>Pooideae</taxon>
        <taxon>Poodae</taxon>
        <taxon>Poeae</taxon>
        <taxon>Poeae Chloroplast Group 2 (Poeae type)</taxon>
        <taxon>Loliodinae</taxon>
        <taxon>Loliinae</taxon>
        <taxon>Lolium</taxon>
    </lineage>
</organism>
<accession>A0AAD8WPU2</accession>
<keyword evidence="3" id="KW-0472">Membrane</keyword>
<evidence type="ECO:0000313" key="5">
    <source>
        <dbReference type="EMBL" id="KAK1670076.1"/>
    </source>
</evidence>
<dbReference type="SUPFAM" id="SSF53300">
    <property type="entry name" value="vWA-like"/>
    <property type="match status" value="1"/>
</dbReference>
<feature type="region of interest" description="Disordered" evidence="2">
    <location>
        <begin position="1"/>
        <end position="20"/>
    </location>
</feature>
<keyword evidence="1" id="KW-0175">Coiled coil</keyword>
<dbReference type="Pfam" id="PF00092">
    <property type="entry name" value="VWA"/>
    <property type="match status" value="1"/>
</dbReference>
<keyword evidence="3" id="KW-1133">Transmembrane helix</keyword>
<evidence type="ECO:0000256" key="3">
    <source>
        <dbReference type="SAM" id="Phobius"/>
    </source>
</evidence>
<evidence type="ECO:0000313" key="6">
    <source>
        <dbReference type="Proteomes" id="UP001231189"/>
    </source>
</evidence>
<reference evidence="5" key="1">
    <citation type="submission" date="2023-07" db="EMBL/GenBank/DDBJ databases">
        <title>A chromosome-level genome assembly of Lolium multiflorum.</title>
        <authorList>
            <person name="Chen Y."/>
            <person name="Copetti D."/>
            <person name="Kolliker R."/>
            <person name="Studer B."/>
        </authorList>
    </citation>
    <scope>NUCLEOTIDE SEQUENCE</scope>
    <source>
        <strain evidence="5">02402/16</strain>
        <tissue evidence="5">Leaf</tissue>
    </source>
</reference>
<dbReference type="SMART" id="SM00327">
    <property type="entry name" value="VWA"/>
    <property type="match status" value="1"/>
</dbReference>
<dbReference type="EMBL" id="JAUUTY010000003">
    <property type="protein sequence ID" value="KAK1670076.1"/>
    <property type="molecule type" value="Genomic_DNA"/>
</dbReference>
<dbReference type="PANTHER" id="PTHR10579:SF57">
    <property type="entry name" value="OS11G0687100 PROTEIN"/>
    <property type="match status" value="1"/>
</dbReference>
<feature type="domain" description="VWFA" evidence="4">
    <location>
        <begin position="50"/>
        <end position="236"/>
    </location>
</feature>
<dbReference type="InterPro" id="IPR051266">
    <property type="entry name" value="CLCR"/>
</dbReference>
<sequence>MTTQAGDKVRLETTASTKSIPRATRREEYAVLVRVTAAPGAVSARADGVDLVAVLDISGSTSEEEGLERMKQAMVFVIDNLGPDDRLSVVSFDDQVQRRTELSQMSEGNRAVARAVVDKLTAAPAGGGGANTTAATEEAAKILAQRGEDDQKNRVGRIIFLSNGGDDDGDADAADPGQKQESLTSPDPELSAEAFGLGADDSLSALSYGAGKTSGVYSYGKQEVDNIKDAHTHGFMSVDAALGVQIDLQAQEGVAISALGSGGHRVSVGTGVRGSVTIYIHDLYPGEHKSFIVYLTVPEDEERLLTVSGLYRDPDNGNDIRLDASEVSVLRQDEVGDTADETICPEVAAELDRARRLVNLAVEANAKPIPMEEPLQKDEGGDAEETITDDDVPQPFDIAFLPTGPDDYTNQAKKEEEESKLGKLEIIWVSNNPYYSGLIIAATVLLLGAAMLVTVTSNGAQKRTRTSLVDISQHPSWPKMEESLGVAMAKKMEDTGITSSLHGVSVEDMSRTISTYIHLALVHASGVTRLEQRVQVLEGEKEELRVMVEAITEEIAEEKMATAATCRDKNEAAVERAQTRIVELEQQLQGKKAFAESLELEVANTDAHLLTCSQTVDMLETKVKEMEGAQGL</sequence>
<dbReference type="PROSITE" id="PS50234">
    <property type="entry name" value="VWFA"/>
    <property type="match status" value="1"/>
</dbReference>
<feature type="compositionally biased region" description="Acidic residues" evidence="2">
    <location>
        <begin position="381"/>
        <end position="392"/>
    </location>
</feature>
<proteinExistence type="predicted"/>
<dbReference type="Gene3D" id="3.40.50.410">
    <property type="entry name" value="von Willebrand factor, type A domain"/>
    <property type="match status" value="1"/>
</dbReference>
<dbReference type="Proteomes" id="UP001231189">
    <property type="component" value="Unassembled WGS sequence"/>
</dbReference>
<evidence type="ECO:0000259" key="4">
    <source>
        <dbReference type="PROSITE" id="PS50234"/>
    </source>
</evidence>
<gene>
    <name evidence="5" type="ORF">QYE76_058235</name>
</gene>
<feature type="region of interest" description="Disordered" evidence="2">
    <location>
        <begin position="372"/>
        <end position="395"/>
    </location>
</feature>
<dbReference type="InterPro" id="IPR036465">
    <property type="entry name" value="vWFA_dom_sf"/>
</dbReference>
<feature type="transmembrane region" description="Helical" evidence="3">
    <location>
        <begin position="434"/>
        <end position="455"/>
    </location>
</feature>
<name>A0AAD8WPU2_LOLMU</name>
<feature type="coiled-coil region" evidence="1">
    <location>
        <begin position="527"/>
        <end position="601"/>
    </location>
</feature>
<dbReference type="InterPro" id="IPR002035">
    <property type="entry name" value="VWF_A"/>
</dbReference>
<evidence type="ECO:0000256" key="2">
    <source>
        <dbReference type="SAM" id="MobiDB-lite"/>
    </source>
</evidence>
<keyword evidence="6" id="KW-1185">Reference proteome</keyword>
<protein>
    <recommendedName>
        <fullName evidence="4">VWFA domain-containing protein</fullName>
    </recommendedName>
</protein>